<accession>A0A8S3DHC9</accession>
<sequence length="37" mass="4157">MLFDNEKPPATTSSMSIRNRRHIPPPSTKGAKPSGYW</sequence>
<protein>
    <submittedName>
        <fullName evidence="2">Uncharacterized protein</fullName>
    </submittedName>
</protein>
<evidence type="ECO:0000313" key="3">
    <source>
        <dbReference type="EMBL" id="CAF5222472.1"/>
    </source>
</evidence>
<dbReference type="Proteomes" id="UP000676336">
    <property type="component" value="Unassembled WGS sequence"/>
</dbReference>
<proteinExistence type="predicted"/>
<dbReference type="EMBL" id="CAJOBJ010214581">
    <property type="protein sequence ID" value="CAF5019071.1"/>
    <property type="molecule type" value="Genomic_DNA"/>
</dbReference>
<evidence type="ECO:0000313" key="4">
    <source>
        <dbReference type="Proteomes" id="UP000681720"/>
    </source>
</evidence>
<evidence type="ECO:0000313" key="2">
    <source>
        <dbReference type="EMBL" id="CAF5019071.1"/>
    </source>
</evidence>
<organism evidence="2 4">
    <name type="scientific">Rotaria magnacalcarata</name>
    <dbReference type="NCBI Taxonomy" id="392030"/>
    <lineage>
        <taxon>Eukaryota</taxon>
        <taxon>Metazoa</taxon>
        <taxon>Spiralia</taxon>
        <taxon>Gnathifera</taxon>
        <taxon>Rotifera</taxon>
        <taxon>Eurotatoria</taxon>
        <taxon>Bdelloidea</taxon>
        <taxon>Philodinida</taxon>
        <taxon>Philodinidae</taxon>
        <taxon>Rotaria</taxon>
    </lineage>
</organism>
<name>A0A8S3DHC9_9BILA</name>
<gene>
    <name evidence="2" type="ORF">GIL414_LOCUS58281</name>
    <name evidence="3" type="ORF">SMN809_LOCUS82852</name>
</gene>
<reference evidence="2" key="1">
    <citation type="submission" date="2021-02" db="EMBL/GenBank/DDBJ databases">
        <authorList>
            <person name="Nowell W R."/>
        </authorList>
    </citation>
    <scope>NUCLEOTIDE SEQUENCE</scope>
</reference>
<evidence type="ECO:0000256" key="1">
    <source>
        <dbReference type="SAM" id="MobiDB-lite"/>
    </source>
</evidence>
<dbReference type="EMBL" id="CAJOBI010353268">
    <property type="protein sequence ID" value="CAF5222472.1"/>
    <property type="molecule type" value="Genomic_DNA"/>
</dbReference>
<feature type="non-terminal residue" evidence="2">
    <location>
        <position position="37"/>
    </location>
</feature>
<feature type="region of interest" description="Disordered" evidence="1">
    <location>
        <begin position="1"/>
        <end position="37"/>
    </location>
</feature>
<dbReference type="Proteomes" id="UP000681720">
    <property type="component" value="Unassembled WGS sequence"/>
</dbReference>
<dbReference type="AlphaFoldDB" id="A0A8S3DHC9"/>
<comment type="caution">
    <text evidence="2">The sequence shown here is derived from an EMBL/GenBank/DDBJ whole genome shotgun (WGS) entry which is preliminary data.</text>
</comment>